<comment type="subcellular location">
    <subcellularLocation>
        <location evidence="1">Nucleus</location>
    </subcellularLocation>
</comment>
<dbReference type="STRING" id="93759.A0A1R3FW07"/>
<dbReference type="GO" id="GO:0003677">
    <property type="term" value="F:DNA binding"/>
    <property type="evidence" value="ECO:0007669"/>
    <property type="project" value="UniProtKB-UniRule"/>
</dbReference>
<accession>A0A1R3FW07</accession>
<evidence type="ECO:0000259" key="7">
    <source>
        <dbReference type="PROSITE" id="PS50118"/>
    </source>
</evidence>
<keyword evidence="3 5" id="KW-0238">DNA-binding</keyword>
<dbReference type="Proteomes" id="UP000187203">
    <property type="component" value="Unassembled WGS sequence"/>
</dbReference>
<dbReference type="OrthoDB" id="1919336at2759"/>
<comment type="caution">
    <text evidence="8">The sequence shown here is derived from an EMBL/GenBank/DDBJ whole genome shotgun (WGS) entry which is preliminary data.</text>
</comment>
<dbReference type="SMART" id="SM00398">
    <property type="entry name" value="HMG"/>
    <property type="match status" value="1"/>
</dbReference>
<evidence type="ECO:0000313" key="8">
    <source>
        <dbReference type="EMBL" id="OMO49920.1"/>
    </source>
</evidence>
<feature type="region of interest" description="Disordered" evidence="6">
    <location>
        <begin position="1"/>
        <end position="80"/>
    </location>
</feature>
<feature type="compositionally biased region" description="Basic and acidic residues" evidence="6">
    <location>
        <begin position="37"/>
        <end position="58"/>
    </location>
</feature>
<feature type="compositionally biased region" description="Low complexity" evidence="6">
    <location>
        <begin position="1"/>
        <end position="21"/>
    </location>
</feature>
<dbReference type="GO" id="GO:0030527">
    <property type="term" value="F:structural constituent of chromatin"/>
    <property type="evidence" value="ECO:0007669"/>
    <property type="project" value="UniProtKB-ARBA"/>
</dbReference>
<dbReference type="Gene3D" id="1.10.30.10">
    <property type="entry name" value="High mobility group box domain"/>
    <property type="match status" value="1"/>
</dbReference>
<evidence type="ECO:0000256" key="5">
    <source>
        <dbReference type="PROSITE-ProRule" id="PRU00267"/>
    </source>
</evidence>
<dbReference type="SUPFAM" id="SSF47095">
    <property type="entry name" value="HMG-box"/>
    <property type="match status" value="1"/>
</dbReference>
<dbReference type="GO" id="GO:0003682">
    <property type="term" value="F:chromatin binding"/>
    <property type="evidence" value="ECO:0007669"/>
    <property type="project" value="UniProtKB-ARBA"/>
</dbReference>
<feature type="compositionally biased region" description="Basic residues" evidence="6">
    <location>
        <begin position="59"/>
        <end position="74"/>
    </location>
</feature>
<feature type="domain" description="HMG box" evidence="7">
    <location>
        <begin position="82"/>
        <end position="151"/>
    </location>
</feature>
<dbReference type="PANTHER" id="PTHR46261">
    <property type="entry name" value="HIGH MOBILITY GROUP B PROTEIN 4-RELATED"/>
    <property type="match status" value="1"/>
</dbReference>
<keyword evidence="4 5" id="KW-0539">Nucleus</keyword>
<dbReference type="CDD" id="cd22005">
    <property type="entry name" value="HMG-box_AtHMGB1-like"/>
    <property type="match status" value="1"/>
</dbReference>
<protein>
    <recommendedName>
        <fullName evidence="7">HMG box domain-containing protein</fullName>
    </recommendedName>
</protein>
<dbReference type="PANTHER" id="PTHR46261:SF12">
    <property type="entry name" value="HIGH MOBILITY GROUP B PROTEIN 14"/>
    <property type="match status" value="1"/>
</dbReference>
<dbReference type="PROSITE" id="PS50118">
    <property type="entry name" value="HMG_BOX_2"/>
    <property type="match status" value="1"/>
</dbReference>
<feature type="compositionally biased region" description="Polar residues" evidence="6">
    <location>
        <begin position="22"/>
        <end position="31"/>
    </location>
</feature>
<dbReference type="GO" id="GO:0005634">
    <property type="term" value="C:nucleus"/>
    <property type="evidence" value="ECO:0007669"/>
    <property type="project" value="UniProtKB-SubCell"/>
</dbReference>
<reference evidence="9" key="1">
    <citation type="submission" date="2013-09" db="EMBL/GenBank/DDBJ databases">
        <title>Corchorus olitorius genome sequencing.</title>
        <authorList>
            <person name="Alam M."/>
            <person name="Haque M.S."/>
            <person name="Islam M.S."/>
            <person name="Emdad E.M."/>
            <person name="Islam M.M."/>
            <person name="Ahmed B."/>
            <person name="Halim A."/>
            <person name="Hossen Q.M.M."/>
            <person name="Hossain M.Z."/>
            <person name="Ahmed R."/>
            <person name="Khan M.M."/>
            <person name="Islam R."/>
            <person name="Rashid M.M."/>
            <person name="Khan S.A."/>
            <person name="Rahman M.S."/>
            <person name="Alam M."/>
            <person name="Yahiya A.S."/>
            <person name="Khan M.S."/>
            <person name="Azam M.S."/>
            <person name="Haque T."/>
            <person name="Lashkar M.Z.H."/>
            <person name="Akhand A.I."/>
            <person name="Morshed G."/>
            <person name="Roy S."/>
            <person name="Uddin K.S."/>
            <person name="Rabeya T."/>
            <person name="Hossain A.S."/>
            <person name="Chowdhury A."/>
            <person name="Snigdha A.R."/>
            <person name="Mortoza M.S."/>
            <person name="Matin S.A."/>
            <person name="Hoque S.M.E."/>
            <person name="Islam M.K."/>
            <person name="Roy D.K."/>
            <person name="Haider R."/>
            <person name="Moosa M.M."/>
            <person name="Elias S.M."/>
            <person name="Hasan A.M."/>
            <person name="Jahan S."/>
            <person name="Shafiuddin M."/>
            <person name="Mahmood N."/>
            <person name="Shommy N.S."/>
        </authorList>
    </citation>
    <scope>NUCLEOTIDE SEQUENCE [LARGE SCALE GENOMIC DNA]</scope>
    <source>
        <strain evidence="9">cv. O-4</strain>
    </source>
</reference>
<evidence type="ECO:0000256" key="3">
    <source>
        <dbReference type="ARBA" id="ARBA00023125"/>
    </source>
</evidence>
<keyword evidence="9" id="KW-1185">Reference proteome</keyword>
<organism evidence="8 9">
    <name type="scientific">Corchorus olitorius</name>
    <dbReference type="NCBI Taxonomy" id="93759"/>
    <lineage>
        <taxon>Eukaryota</taxon>
        <taxon>Viridiplantae</taxon>
        <taxon>Streptophyta</taxon>
        <taxon>Embryophyta</taxon>
        <taxon>Tracheophyta</taxon>
        <taxon>Spermatophyta</taxon>
        <taxon>Magnoliopsida</taxon>
        <taxon>eudicotyledons</taxon>
        <taxon>Gunneridae</taxon>
        <taxon>Pentapetalae</taxon>
        <taxon>rosids</taxon>
        <taxon>malvids</taxon>
        <taxon>Malvales</taxon>
        <taxon>Malvaceae</taxon>
        <taxon>Grewioideae</taxon>
        <taxon>Apeibeae</taxon>
        <taxon>Corchorus</taxon>
    </lineage>
</organism>
<comment type="similarity">
    <text evidence="2">Belongs to the HMGB family.</text>
</comment>
<evidence type="ECO:0000256" key="1">
    <source>
        <dbReference type="ARBA" id="ARBA00004123"/>
    </source>
</evidence>
<dbReference type="Pfam" id="PF00505">
    <property type="entry name" value="HMG_box"/>
    <property type="match status" value="1"/>
</dbReference>
<evidence type="ECO:0000313" key="9">
    <source>
        <dbReference type="Proteomes" id="UP000187203"/>
    </source>
</evidence>
<sequence length="172" mass="19948">MAKNASESKNSGSSPSPTASAKNPSTPSNQKMVLRVRSSERMKRSAQESVVSEREQRSKSKSNSRTKSKQKKKITRIDAKMPKKPPTAFFFFLQEYRKEFQEQNPDIKSMRDIGKACGEKWKTMTYEEKVKYYDIATEKRAEFDKAMAEYIRRKESGEDLETEDEDDSEFDE</sequence>
<evidence type="ECO:0000256" key="2">
    <source>
        <dbReference type="ARBA" id="ARBA00008774"/>
    </source>
</evidence>
<name>A0A1R3FW07_9ROSI</name>
<dbReference type="AlphaFoldDB" id="A0A1R3FW07"/>
<dbReference type="InterPro" id="IPR031061">
    <property type="entry name" value="HMGB_plant"/>
</dbReference>
<gene>
    <name evidence="8" type="ORF">COLO4_38297</name>
</gene>
<dbReference type="GO" id="GO:0000785">
    <property type="term" value="C:chromatin"/>
    <property type="evidence" value="ECO:0007669"/>
    <property type="project" value="UniProtKB-ARBA"/>
</dbReference>
<evidence type="ECO:0000256" key="4">
    <source>
        <dbReference type="ARBA" id="ARBA00023242"/>
    </source>
</evidence>
<feature type="DNA-binding region" description="HMG box" evidence="5">
    <location>
        <begin position="82"/>
        <end position="151"/>
    </location>
</feature>
<feature type="compositionally biased region" description="Acidic residues" evidence="6">
    <location>
        <begin position="158"/>
        <end position="172"/>
    </location>
</feature>
<dbReference type="EMBL" id="AWUE01024735">
    <property type="protein sequence ID" value="OMO49920.1"/>
    <property type="molecule type" value="Genomic_DNA"/>
</dbReference>
<feature type="region of interest" description="Disordered" evidence="6">
    <location>
        <begin position="152"/>
        <end position="172"/>
    </location>
</feature>
<dbReference type="GO" id="GO:0006325">
    <property type="term" value="P:chromatin organization"/>
    <property type="evidence" value="ECO:0007669"/>
    <property type="project" value="UniProtKB-ARBA"/>
</dbReference>
<dbReference type="InterPro" id="IPR009071">
    <property type="entry name" value="HMG_box_dom"/>
</dbReference>
<evidence type="ECO:0000256" key="6">
    <source>
        <dbReference type="SAM" id="MobiDB-lite"/>
    </source>
</evidence>
<proteinExistence type="inferred from homology"/>
<dbReference type="InterPro" id="IPR036910">
    <property type="entry name" value="HMG_box_dom_sf"/>
</dbReference>